<dbReference type="Pfam" id="PF02826">
    <property type="entry name" value="2-Hacid_dh_C"/>
    <property type="match status" value="1"/>
</dbReference>
<dbReference type="Gene3D" id="3.40.50.720">
    <property type="entry name" value="NAD(P)-binding Rossmann-like Domain"/>
    <property type="match status" value="1"/>
</dbReference>
<protein>
    <submittedName>
        <fullName evidence="4">Formate dehydrogenase, mitochondrial</fullName>
    </submittedName>
</protein>
<proteinExistence type="inferred from homology"/>
<keyword evidence="5" id="KW-1185">Reference proteome</keyword>
<gene>
    <name evidence="4" type="ORF">CQW23_28721</name>
</gene>
<dbReference type="GO" id="GO:0008863">
    <property type="term" value="F:formate dehydrogenase (NAD+) activity"/>
    <property type="evidence" value="ECO:0007669"/>
    <property type="project" value="TreeGrafter"/>
</dbReference>
<comment type="similarity">
    <text evidence="1">Belongs to the D-isomer specific 2-hydroxyacid dehydrogenase family.</text>
</comment>
<evidence type="ECO:0000313" key="4">
    <source>
        <dbReference type="EMBL" id="PHT32384.1"/>
    </source>
</evidence>
<dbReference type="AlphaFoldDB" id="A0A2G2VHC7"/>
<organism evidence="4 5">
    <name type="scientific">Capsicum baccatum</name>
    <name type="common">Peruvian pepper</name>
    <dbReference type="NCBI Taxonomy" id="33114"/>
    <lineage>
        <taxon>Eukaryota</taxon>
        <taxon>Viridiplantae</taxon>
        <taxon>Streptophyta</taxon>
        <taxon>Embryophyta</taxon>
        <taxon>Tracheophyta</taxon>
        <taxon>Spermatophyta</taxon>
        <taxon>Magnoliopsida</taxon>
        <taxon>eudicotyledons</taxon>
        <taxon>Gunneridae</taxon>
        <taxon>Pentapetalae</taxon>
        <taxon>asterids</taxon>
        <taxon>lamiids</taxon>
        <taxon>Solanales</taxon>
        <taxon>Solanaceae</taxon>
        <taxon>Solanoideae</taxon>
        <taxon>Capsiceae</taxon>
        <taxon>Capsicum</taxon>
    </lineage>
</organism>
<dbReference type="GO" id="GO:0051287">
    <property type="term" value="F:NAD binding"/>
    <property type="evidence" value="ECO:0007669"/>
    <property type="project" value="InterPro"/>
</dbReference>
<reference evidence="4 5" key="1">
    <citation type="journal article" date="2017" name="Genome Biol.">
        <title>New reference genome sequences of hot pepper reveal the massive evolution of plant disease-resistance genes by retroduplication.</title>
        <authorList>
            <person name="Kim S."/>
            <person name="Park J."/>
            <person name="Yeom S.I."/>
            <person name="Kim Y.M."/>
            <person name="Seo E."/>
            <person name="Kim K.T."/>
            <person name="Kim M.S."/>
            <person name="Lee J.M."/>
            <person name="Cheong K."/>
            <person name="Shin H.S."/>
            <person name="Kim S.B."/>
            <person name="Han K."/>
            <person name="Lee J."/>
            <person name="Park M."/>
            <person name="Lee H.A."/>
            <person name="Lee H.Y."/>
            <person name="Lee Y."/>
            <person name="Oh S."/>
            <person name="Lee J.H."/>
            <person name="Choi E."/>
            <person name="Choi E."/>
            <person name="Lee S.E."/>
            <person name="Jeon J."/>
            <person name="Kim H."/>
            <person name="Choi G."/>
            <person name="Song H."/>
            <person name="Lee J."/>
            <person name="Lee S.C."/>
            <person name="Kwon J.K."/>
            <person name="Lee H.Y."/>
            <person name="Koo N."/>
            <person name="Hong Y."/>
            <person name="Kim R.W."/>
            <person name="Kang W.H."/>
            <person name="Huh J.H."/>
            <person name="Kang B.C."/>
            <person name="Yang T.J."/>
            <person name="Lee Y.H."/>
            <person name="Bennetzen J.L."/>
            <person name="Choi D."/>
        </authorList>
    </citation>
    <scope>NUCLEOTIDE SEQUENCE [LARGE SCALE GENOMIC DNA]</scope>
    <source>
        <strain evidence="5">cv. PBC81</strain>
    </source>
</reference>
<dbReference type="GO" id="GO:0009507">
    <property type="term" value="C:chloroplast"/>
    <property type="evidence" value="ECO:0007669"/>
    <property type="project" value="TreeGrafter"/>
</dbReference>
<dbReference type="InterPro" id="IPR006139">
    <property type="entry name" value="D-isomer_2_OHA_DH_cat_dom"/>
</dbReference>
<dbReference type="STRING" id="33114.A0A2G2VHC7"/>
<dbReference type="GO" id="GO:0005739">
    <property type="term" value="C:mitochondrion"/>
    <property type="evidence" value="ECO:0007669"/>
    <property type="project" value="TreeGrafter"/>
</dbReference>
<dbReference type="InterPro" id="IPR036291">
    <property type="entry name" value="NAD(P)-bd_dom_sf"/>
</dbReference>
<evidence type="ECO:0000259" key="2">
    <source>
        <dbReference type="Pfam" id="PF00389"/>
    </source>
</evidence>
<dbReference type="Pfam" id="PF00389">
    <property type="entry name" value="2-Hacid_dh"/>
    <property type="match status" value="1"/>
</dbReference>
<dbReference type="EMBL" id="MLFT02000012">
    <property type="protein sequence ID" value="PHT32384.1"/>
    <property type="molecule type" value="Genomic_DNA"/>
</dbReference>
<feature type="domain" description="D-isomer specific 2-hydroxyacid dehydrogenase catalytic" evidence="2">
    <location>
        <begin position="30"/>
        <end position="100"/>
    </location>
</feature>
<keyword evidence="1" id="KW-0560">Oxidoreductase</keyword>
<dbReference type="GO" id="GO:0016616">
    <property type="term" value="F:oxidoreductase activity, acting on the CH-OH group of donors, NAD or NADP as acceptor"/>
    <property type="evidence" value="ECO:0007669"/>
    <property type="project" value="InterPro"/>
</dbReference>
<sequence>MVEDCQLEPWGERHLLLLTNLYFSLSSLAIAELEKYIPNLHVLISTPSHPAYVTAERIKKAKNLQLLLTAGIRSNHVNLKTTAASGLTIVEVTGINTISVVKDELMRILILIKKNFPGRHHVINGDWNVAGITHISYDLEGKTVGTVDTRCIGRILLQLLKPFNCNLLYNDRLKMDPELESQIEEKFEKNLDKML</sequence>
<evidence type="ECO:0000259" key="3">
    <source>
        <dbReference type="Pfam" id="PF02826"/>
    </source>
</evidence>
<feature type="domain" description="D-isomer specific 2-hydroxyacid dehydrogenase NAD-binding" evidence="3">
    <location>
        <begin position="107"/>
        <end position="193"/>
    </location>
</feature>
<name>A0A2G2VHC7_CAPBA</name>
<comment type="caution">
    <text evidence="4">The sequence shown here is derived from an EMBL/GenBank/DDBJ whole genome shotgun (WGS) entry which is preliminary data.</text>
</comment>
<dbReference type="OrthoDB" id="1415293at2759"/>
<reference evidence="5" key="2">
    <citation type="journal article" date="2017" name="J. Anim. Genet.">
        <title>Multiple reference genome sequences of hot pepper reveal the massive evolution of plant disease resistance genes by retroduplication.</title>
        <authorList>
            <person name="Kim S."/>
            <person name="Park J."/>
            <person name="Yeom S.-I."/>
            <person name="Kim Y.-M."/>
            <person name="Seo E."/>
            <person name="Kim K.-T."/>
            <person name="Kim M.-S."/>
            <person name="Lee J.M."/>
            <person name="Cheong K."/>
            <person name="Shin H.-S."/>
            <person name="Kim S.-B."/>
            <person name="Han K."/>
            <person name="Lee J."/>
            <person name="Park M."/>
            <person name="Lee H.-A."/>
            <person name="Lee H.-Y."/>
            <person name="Lee Y."/>
            <person name="Oh S."/>
            <person name="Lee J.H."/>
            <person name="Choi E."/>
            <person name="Choi E."/>
            <person name="Lee S.E."/>
            <person name="Jeon J."/>
            <person name="Kim H."/>
            <person name="Choi G."/>
            <person name="Song H."/>
            <person name="Lee J."/>
            <person name="Lee S.-C."/>
            <person name="Kwon J.-K."/>
            <person name="Lee H.-Y."/>
            <person name="Koo N."/>
            <person name="Hong Y."/>
            <person name="Kim R.W."/>
            <person name="Kang W.-H."/>
            <person name="Huh J.H."/>
            <person name="Kang B.-C."/>
            <person name="Yang T.-J."/>
            <person name="Lee Y.-H."/>
            <person name="Bennetzen J.L."/>
            <person name="Choi D."/>
        </authorList>
    </citation>
    <scope>NUCLEOTIDE SEQUENCE [LARGE SCALE GENOMIC DNA]</scope>
    <source>
        <strain evidence="5">cv. PBC81</strain>
    </source>
</reference>
<dbReference type="PANTHER" id="PTHR42938">
    <property type="entry name" value="FORMATE DEHYDROGENASE 1"/>
    <property type="match status" value="1"/>
</dbReference>
<accession>A0A2G2VHC7</accession>
<dbReference type="InterPro" id="IPR006140">
    <property type="entry name" value="D-isomer_DH_NAD-bd"/>
</dbReference>
<dbReference type="Proteomes" id="UP000224567">
    <property type="component" value="Unassembled WGS sequence"/>
</dbReference>
<evidence type="ECO:0000313" key="5">
    <source>
        <dbReference type="Proteomes" id="UP000224567"/>
    </source>
</evidence>
<dbReference type="PANTHER" id="PTHR42938:SF9">
    <property type="entry name" value="FORMATE DEHYDROGENASE 1"/>
    <property type="match status" value="1"/>
</dbReference>
<dbReference type="SUPFAM" id="SSF52283">
    <property type="entry name" value="Formate/glycerate dehydrogenase catalytic domain-like"/>
    <property type="match status" value="1"/>
</dbReference>
<evidence type="ECO:0000256" key="1">
    <source>
        <dbReference type="RuleBase" id="RU003719"/>
    </source>
</evidence>
<dbReference type="SUPFAM" id="SSF51735">
    <property type="entry name" value="NAD(P)-binding Rossmann-fold domains"/>
    <property type="match status" value="1"/>
</dbReference>